<evidence type="ECO:0000313" key="4">
    <source>
        <dbReference type="Proteomes" id="UP001218231"/>
    </source>
</evidence>
<feature type="domain" description="DUF58" evidence="2">
    <location>
        <begin position="195"/>
        <end position="374"/>
    </location>
</feature>
<protein>
    <submittedName>
        <fullName evidence="3">DUF58 domain-containing protein</fullName>
    </submittedName>
</protein>
<dbReference type="PANTHER" id="PTHR33608">
    <property type="entry name" value="BLL2464 PROTEIN"/>
    <property type="match status" value="1"/>
</dbReference>
<evidence type="ECO:0000256" key="1">
    <source>
        <dbReference type="SAM" id="Phobius"/>
    </source>
</evidence>
<dbReference type="PANTHER" id="PTHR33608:SF3">
    <property type="entry name" value="SLR2013 PROTEIN"/>
    <property type="match status" value="1"/>
</dbReference>
<gene>
    <name evidence="3" type="ORF">PQ457_00980</name>
</gene>
<organism evidence="3 4">
    <name type="scientific">Novosphingobium humi</name>
    <dbReference type="NCBI Taxonomy" id="2282397"/>
    <lineage>
        <taxon>Bacteria</taxon>
        <taxon>Pseudomonadati</taxon>
        <taxon>Pseudomonadota</taxon>
        <taxon>Alphaproteobacteria</taxon>
        <taxon>Sphingomonadales</taxon>
        <taxon>Sphingomonadaceae</taxon>
        <taxon>Novosphingobium</taxon>
    </lineage>
</organism>
<keyword evidence="1" id="KW-1133">Transmembrane helix</keyword>
<dbReference type="InterPro" id="IPR036465">
    <property type="entry name" value="vWFA_dom_sf"/>
</dbReference>
<reference evidence="3 4" key="1">
    <citation type="submission" date="2023-02" db="EMBL/GenBank/DDBJ databases">
        <title>Genome sequence of Novosphingobium humi KACC 19094.</title>
        <authorList>
            <person name="Kim S."/>
            <person name="Heo J."/>
            <person name="Kwon S.-W."/>
        </authorList>
    </citation>
    <scope>NUCLEOTIDE SEQUENCE [LARGE SCALE GENOMIC DNA]</scope>
    <source>
        <strain evidence="3 4">KACC 19094</strain>
    </source>
</reference>
<feature type="transmembrane region" description="Helical" evidence="1">
    <location>
        <begin position="12"/>
        <end position="33"/>
    </location>
</feature>
<proteinExistence type="predicted"/>
<keyword evidence="1" id="KW-0812">Transmembrane</keyword>
<keyword evidence="4" id="KW-1185">Reference proteome</keyword>
<evidence type="ECO:0000259" key="2">
    <source>
        <dbReference type="Pfam" id="PF01882"/>
    </source>
</evidence>
<accession>A0ABY7U110</accession>
<dbReference type="CDD" id="cd00198">
    <property type="entry name" value="vWFA"/>
    <property type="match status" value="1"/>
</dbReference>
<evidence type="ECO:0000313" key="3">
    <source>
        <dbReference type="EMBL" id="WCT78908.1"/>
    </source>
</evidence>
<dbReference type="InterPro" id="IPR002881">
    <property type="entry name" value="DUF58"/>
</dbReference>
<keyword evidence="1" id="KW-0472">Membrane</keyword>
<sequence length="433" mass="46561">MRPGVAPAPRCVLALVALGPVALVLAGFVPGLWIASPLLGLLLLALVLVDGALAGRLEDVHVTAPAQAEIGQSAAITIRARLSRPAPMEAALALDPRLAPGGKLSATLTGEETQAPFTPGRRCHGAIDTLWLRWRGPLGLAMRIERREVDASVRVLPSVAALRGPAMQVYLRDASLGLIARRLRGEGQMFETLTEYQPGMDRRRIDWKVSARHAHLYAKEYEVERNNPIVLAMDCGAAMCEPVAGLPRLDRAVSAALQMAWVALKGGDRVALFGFAAQVIVSTPFVADTRDFHALRSAAADLDYTTREANFTLALSTLAQQLARRSLIVVFSEFADPTGAELMIESIGRLIARHRVLFVCLRDEELETLAEGEVVDMEALGGSVAASALLRQRAWVLMRLRAMGVDVVEAAHDAVGARLLDAYMAIRSRGGIG</sequence>
<dbReference type="Gene3D" id="3.40.50.410">
    <property type="entry name" value="von Willebrand factor, type A domain"/>
    <property type="match status" value="1"/>
</dbReference>
<dbReference type="Proteomes" id="UP001218231">
    <property type="component" value="Chromosome"/>
</dbReference>
<dbReference type="Pfam" id="PF01882">
    <property type="entry name" value="DUF58"/>
    <property type="match status" value="1"/>
</dbReference>
<dbReference type="EMBL" id="CP117417">
    <property type="protein sequence ID" value="WCT78908.1"/>
    <property type="molecule type" value="Genomic_DNA"/>
</dbReference>
<dbReference type="SUPFAM" id="SSF53300">
    <property type="entry name" value="vWA-like"/>
    <property type="match status" value="1"/>
</dbReference>
<name>A0ABY7U110_9SPHN</name>